<comment type="caution">
    <text evidence="7">The sequence shown here is derived from an EMBL/GenBank/DDBJ whole genome shotgun (WGS) entry which is preliminary data.</text>
</comment>
<dbReference type="AlphaFoldDB" id="B7WXP7"/>
<dbReference type="InterPro" id="IPR027417">
    <property type="entry name" value="P-loop_NTPase"/>
</dbReference>
<name>B7WXP7_COMTK</name>
<accession>B7WXP7</accession>
<dbReference type="PANTHER" id="PTHR42794">
    <property type="entry name" value="HEMIN IMPORT ATP-BINDING PROTEIN HMUV"/>
    <property type="match status" value="1"/>
</dbReference>
<dbReference type="SMART" id="SM00382">
    <property type="entry name" value="AAA"/>
    <property type="match status" value="1"/>
</dbReference>
<dbReference type="Proteomes" id="UP000003039">
    <property type="component" value="Unassembled WGS sequence"/>
</dbReference>
<dbReference type="PROSITE" id="PS00211">
    <property type="entry name" value="ABC_TRANSPORTER_1"/>
    <property type="match status" value="1"/>
</dbReference>
<dbReference type="Gene3D" id="3.40.50.300">
    <property type="entry name" value="P-loop containing nucleotide triphosphate hydrolases"/>
    <property type="match status" value="1"/>
</dbReference>
<comment type="similarity">
    <text evidence="1">Belongs to the ABC transporter superfamily.</text>
</comment>
<keyword evidence="5" id="KW-0067">ATP-binding</keyword>
<dbReference type="FunFam" id="3.40.50.300:FF:000134">
    <property type="entry name" value="Iron-enterobactin ABC transporter ATP-binding protein"/>
    <property type="match status" value="1"/>
</dbReference>
<keyword evidence="3" id="KW-1003">Cell membrane</keyword>
<dbReference type="eggNOG" id="COG1120">
    <property type="taxonomic scope" value="Bacteria"/>
</dbReference>
<dbReference type="GO" id="GO:0005524">
    <property type="term" value="F:ATP binding"/>
    <property type="evidence" value="ECO:0007669"/>
    <property type="project" value="UniProtKB-KW"/>
</dbReference>
<proteinExistence type="inferred from homology"/>
<evidence type="ECO:0000256" key="1">
    <source>
        <dbReference type="ARBA" id="ARBA00005417"/>
    </source>
</evidence>
<evidence type="ECO:0000313" key="8">
    <source>
        <dbReference type="Proteomes" id="UP000003039"/>
    </source>
</evidence>
<dbReference type="PROSITE" id="PS50893">
    <property type="entry name" value="ABC_TRANSPORTER_2"/>
    <property type="match status" value="1"/>
</dbReference>
<dbReference type="InterPro" id="IPR003439">
    <property type="entry name" value="ABC_transporter-like_ATP-bd"/>
</dbReference>
<keyword evidence="4" id="KW-0547">Nucleotide-binding</keyword>
<dbReference type="SUPFAM" id="SSF52540">
    <property type="entry name" value="P-loop containing nucleoside triphosphate hydrolases"/>
    <property type="match status" value="1"/>
</dbReference>
<gene>
    <name evidence="7" type="ORF">CtesDRAFT_PD2845</name>
</gene>
<dbReference type="InterPro" id="IPR017871">
    <property type="entry name" value="ABC_transporter-like_CS"/>
</dbReference>
<protein>
    <submittedName>
        <fullName evidence="7">ABC transporter related</fullName>
    </submittedName>
</protein>
<organism evidence="7 8">
    <name type="scientific">Comamonas testosteroni (strain DSM 14576 / KF-1)</name>
    <name type="common">Pseudomonas testosteroni</name>
    <dbReference type="NCBI Taxonomy" id="399795"/>
    <lineage>
        <taxon>Bacteria</taxon>
        <taxon>Pseudomonadati</taxon>
        <taxon>Pseudomonadota</taxon>
        <taxon>Betaproteobacteria</taxon>
        <taxon>Burkholderiales</taxon>
        <taxon>Comamonadaceae</taxon>
        <taxon>Comamonas</taxon>
    </lineage>
</organism>
<reference evidence="7 8" key="1">
    <citation type="journal article" date="2004" name="Appl. Environ. Microbiol.">
        <title>Mineralization of individual congeners of linear alkylbenzenesulfonate by defined pairs of heterotrophic bacteria.</title>
        <authorList>
            <person name="Schleheck D."/>
            <person name="Knepper T.P."/>
            <person name="Fischer K."/>
            <person name="Cook A.M."/>
        </authorList>
    </citation>
    <scope>NUCLEOTIDE SEQUENCE [LARGE SCALE GENOMIC DNA]</scope>
    <source>
        <strain evidence="8">DSM 14576 / KF-1</strain>
    </source>
</reference>
<dbReference type="InterPro" id="IPR003593">
    <property type="entry name" value="AAA+_ATPase"/>
</dbReference>
<dbReference type="CDD" id="cd03214">
    <property type="entry name" value="ABC_Iron-Siderophores_B12_Hemin"/>
    <property type="match status" value="1"/>
</dbReference>
<keyword evidence="3" id="KW-0472">Membrane</keyword>
<evidence type="ECO:0000256" key="5">
    <source>
        <dbReference type="ARBA" id="ARBA00022840"/>
    </source>
</evidence>
<keyword evidence="2" id="KW-0813">Transport</keyword>
<evidence type="ECO:0000256" key="2">
    <source>
        <dbReference type="ARBA" id="ARBA00022448"/>
    </source>
</evidence>
<evidence type="ECO:0000259" key="6">
    <source>
        <dbReference type="PROSITE" id="PS50893"/>
    </source>
</evidence>
<dbReference type="Pfam" id="PF00005">
    <property type="entry name" value="ABC_tran"/>
    <property type="match status" value="1"/>
</dbReference>
<evidence type="ECO:0000256" key="3">
    <source>
        <dbReference type="ARBA" id="ARBA00022475"/>
    </source>
</evidence>
<evidence type="ECO:0000256" key="4">
    <source>
        <dbReference type="ARBA" id="ARBA00022741"/>
    </source>
</evidence>
<dbReference type="PANTHER" id="PTHR42794:SF2">
    <property type="entry name" value="ABC TRANSPORTER ATP-BINDING PROTEIN"/>
    <property type="match status" value="1"/>
</dbReference>
<dbReference type="EMBL" id="AAUJ02000001">
    <property type="protein sequence ID" value="EED67899.1"/>
    <property type="molecule type" value="Genomic_DNA"/>
</dbReference>
<feature type="domain" description="ABC transporter" evidence="6">
    <location>
        <begin position="25"/>
        <end position="257"/>
    </location>
</feature>
<evidence type="ECO:0000313" key="7">
    <source>
        <dbReference type="EMBL" id="EED67899.1"/>
    </source>
</evidence>
<sequence length="279" mass="30652">MDAVPQERAGKGQSVSSASSSSCLLEASRLHWQTAAASIVKDISLHIRHGELVGLLGPNGSGKSTLLRMIYRMLRPASGAVCIDGQDVWLRSARDNARSMAVLTQENASEFDLRVCDVVLMGRMPHQSSFARDSEQDFRIVAQSLAQVRAQSLAQRMFSTLSGGEKQRVLMARALAQQTRLLVLDEPTNHLDVRHQFELMNLIRSLGLTTLAALHELPLAAHYCDRLYLLKAGELVAQGTPAQVLTAQAIAEVYGVRAQVRLSERSGRPLIEFMPDELL</sequence>
<dbReference type="GO" id="GO:0016887">
    <property type="term" value="F:ATP hydrolysis activity"/>
    <property type="evidence" value="ECO:0007669"/>
    <property type="project" value="InterPro"/>
</dbReference>